<organism evidence="9 10">
    <name type="scientific">Cardiosporidium cionae</name>
    <dbReference type="NCBI Taxonomy" id="476202"/>
    <lineage>
        <taxon>Eukaryota</taxon>
        <taxon>Sar</taxon>
        <taxon>Alveolata</taxon>
        <taxon>Apicomplexa</taxon>
        <taxon>Aconoidasida</taxon>
        <taxon>Nephromycida</taxon>
        <taxon>Cardiosporidium</taxon>
    </lineage>
</organism>
<accession>A0ABQ7J7Q7</accession>
<dbReference type="InterPro" id="IPR007052">
    <property type="entry name" value="CS_dom"/>
</dbReference>
<dbReference type="PROSITE" id="PS51203">
    <property type="entry name" value="CS"/>
    <property type="match status" value="1"/>
</dbReference>
<comment type="subcellular location">
    <subcellularLocation>
        <location evidence="1">Cytoplasm</location>
    </subcellularLocation>
</comment>
<protein>
    <recommendedName>
        <fullName evidence="3">Nuclear migration protein nudC</fullName>
    </recommendedName>
    <alternativeName>
        <fullName evidence="6">Nuclear distribution protein C homolog</fullName>
    </alternativeName>
</protein>
<evidence type="ECO:0000256" key="7">
    <source>
        <dbReference type="SAM" id="MobiDB-lite"/>
    </source>
</evidence>
<dbReference type="Pfam" id="PF04969">
    <property type="entry name" value="CS"/>
    <property type="match status" value="1"/>
</dbReference>
<sequence length="403" mass="46359">MASNFEKFDHLLGAFAKEHGTIESLLDTFFEWLRERTDFFHVAEPSSSTSIGFHEGEADQILKNTFLKHQKHYRSITLPNRLANLPPSTKPAPSANRRASTRKIPPSHYPGSGGDGIELAISPVPLSLRGDSDAVQTEIQKFLGKRGMCLYARWPSAEDLSKVIVGVNSATVAEWIINKAKSKDLIPLLWQEDLRQNLCIEMAHTEQKSEQGTKIDRSNEETNFRTSRHGKHHISPYNGAILDKYIWNQTFQEVTVELPLNSNCKKHDLEIVIDFEYLFIKCKGKILIDGQLRRPIRREESMWTIEDENTLIITLYKKEEYWWQSVIINDPEIDITKVESVKSVEDYDDEMQAQIRKIWYKQAQNSIPKSENADQQDLLEKAWNAEGSPFQGQPFDPSLLRFN</sequence>
<feature type="domain" description="CS" evidence="8">
    <location>
        <begin position="240"/>
        <end position="327"/>
    </location>
</feature>
<dbReference type="Pfam" id="PF14050">
    <property type="entry name" value="Nudc_N"/>
    <property type="match status" value="1"/>
</dbReference>
<evidence type="ECO:0000313" key="9">
    <source>
        <dbReference type="EMBL" id="KAF8820026.1"/>
    </source>
</evidence>
<proteinExistence type="inferred from homology"/>
<evidence type="ECO:0000259" key="8">
    <source>
        <dbReference type="PROSITE" id="PS51203"/>
    </source>
</evidence>
<feature type="region of interest" description="Disordered" evidence="7">
    <location>
        <begin position="80"/>
        <end position="115"/>
    </location>
</feature>
<feature type="region of interest" description="Disordered" evidence="7">
    <location>
        <begin position="209"/>
        <end position="231"/>
    </location>
</feature>
<comment type="caution">
    <text evidence="9">The sequence shown here is derived from an EMBL/GenBank/DDBJ whole genome shotgun (WGS) entry which is preliminary data.</text>
</comment>
<dbReference type="Gene3D" id="2.60.40.790">
    <property type="match status" value="1"/>
</dbReference>
<evidence type="ECO:0000256" key="6">
    <source>
        <dbReference type="ARBA" id="ARBA00030427"/>
    </source>
</evidence>
<dbReference type="InterPro" id="IPR008978">
    <property type="entry name" value="HSP20-like_chaperone"/>
</dbReference>
<keyword evidence="10" id="KW-1185">Reference proteome</keyword>
<evidence type="ECO:0000313" key="10">
    <source>
        <dbReference type="Proteomes" id="UP000823046"/>
    </source>
</evidence>
<dbReference type="CDD" id="cd06467">
    <property type="entry name" value="p23_NUDC_like"/>
    <property type="match status" value="1"/>
</dbReference>
<name>A0ABQ7J7Q7_9APIC</name>
<dbReference type="Proteomes" id="UP000823046">
    <property type="component" value="Unassembled WGS sequence"/>
</dbReference>
<dbReference type="EMBL" id="JADAQX010000508">
    <property type="protein sequence ID" value="KAF8820026.1"/>
    <property type="molecule type" value="Genomic_DNA"/>
</dbReference>
<gene>
    <name evidence="9" type="ORF">IE077_003666</name>
</gene>
<evidence type="ECO:0000256" key="1">
    <source>
        <dbReference type="ARBA" id="ARBA00004496"/>
    </source>
</evidence>
<evidence type="ECO:0000256" key="2">
    <source>
        <dbReference type="ARBA" id="ARBA00010513"/>
    </source>
</evidence>
<reference evidence="9 10" key="1">
    <citation type="journal article" date="2020" name="bioRxiv">
        <title>Metabolic contributions of an alphaproteobacterial endosymbiont in the apicomplexan Cardiosporidium cionae.</title>
        <authorList>
            <person name="Hunter E.S."/>
            <person name="Paight C.J."/>
            <person name="Lane C.E."/>
        </authorList>
    </citation>
    <scope>NUCLEOTIDE SEQUENCE [LARGE SCALE GENOMIC DNA]</scope>
    <source>
        <strain evidence="9">ESH_2018</strain>
    </source>
</reference>
<evidence type="ECO:0000256" key="4">
    <source>
        <dbReference type="ARBA" id="ARBA00022490"/>
    </source>
</evidence>
<dbReference type="SUPFAM" id="SSF49764">
    <property type="entry name" value="HSP20-like chaperones"/>
    <property type="match status" value="1"/>
</dbReference>
<dbReference type="InterPro" id="IPR037898">
    <property type="entry name" value="NudC_fam"/>
</dbReference>
<feature type="compositionally biased region" description="Basic and acidic residues" evidence="7">
    <location>
        <begin position="209"/>
        <end position="223"/>
    </location>
</feature>
<evidence type="ECO:0000256" key="3">
    <source>
        <dbReference type="ARBA" id="ARBA00017641"/>
    </source>
</evidence>
<keyword evidence="4" id="KW-0963">Cytoplasm</keyword>
<dbReference type="InterPro" id="IPR025934">
    <property type="entry name" value="NudC_N_dom"/>
</dbReference>
<evidence type="ECO:0000256" key="5">
    <source>
        <dbReference type="ARBA" id="ARBA00022553"/>
    </source>
</evidence>
<dbReference type="PANTHER" id="PTHR12356">
    <property type="entry name" value="NUCLEAR MOVEMENT PROTEIN NUDC"/>
    <property type="match status" value="1"/>
</dbReference>
<keyword evidence="5" id="KW-0597">Phosphoprotein</keyword>
<comment type="similarity">
    <text evidence="2">Belongs to the nudC family.</text>
</comment>
<dbReference type="PANTHER" id="PTHR12356:SF3">
    <property type="entry name" value="NUCLEAR MIGRATION PROTEIN NUDC"/>
    <property type="match status" value="1"/>
</dbReference>